<keyword evidence="3" id="KW-1185">Reference proteome</keyword>
<dbReference type="Proteomes" id="UP000199496">
    <property type="component" value="Unassembled WGS sequence"/>
</dbReference>
<dbReference type="GO" id="GO:0004803">
    <property type="term" value="F:transposase activity"/>
    <property type="evidence" value="ECO:0007669"/>
    <property type="project" value="InterPro"/>
</dbReference>
<accession>A0A1H9GCV7</accession>
<dbReference type="GO" id="GO:0006313">
    <property type="term" value="P:DNA transposition"/>
    <property type="evidence" value="ECO:0007669"/>
    <property type="project" value="InterPro"/>
</dbReference>
<dbReference type="GO" id="GO:0003677">
    <property type="term" value="F:DNA binding"/>
    <property type="evidence" value="ECO:0007669"/>
    <property type="project" value="InterPro"/>
</dbReference>
<dbReference type="Pfam" id="PF01609">
    <property type="entry name" value="DDE_Tnp_1"/>
    <property type="match status" value="1"/>
</dbReference>
<dbReference type="InterPro" id="IPR002559">
    <property type="entry name" value="Transposase_11"/>
</dbReference>
<proteinExistence type="predicted"/>
<evidence type="ECO:0000313" key="3">
    <source>
        <dbReference type="Proteomes" id="UP000199496"/>
    </source>
</evidence>
<dbReference type="AlphaFoldDB" id="A0A1H9GCV7"/>
<organism evidence="2 3">
    <name type="scientific">Ectothiorhodospira magna</name>
    <dbReference type="NCBI Taxonomy" id="867345"/>
    <lineage>
        <taxon>Bacteria</taxon>
        <taxon>Pseudomonadati</taxon>
        <taxon>Pseudomonadota</taxon>
        <taxon>Gammaproteobacteria</taxon>
        <taxon>Chromatiales</taxon>
        <taxon>Ectothiorhodospiraceae</taxon>
        <taxon>Ectothiorhodospira</taxon>
    </lineage>
</organism>
<sequence length="198" mass="22399">MLDEHPAQRWMGYRLVAVDGTKVRLPLNDDLAEAFDTQGNQTQTQRPMALPVSQQDVLTRVPLSCELAPMRMGERFLAERLLSGLNTEDLALYDRGFPSFALFVAHRDAKVDFCVRLSKKFNTQVSRFIASGQTETVIHWTPTAKMRRDCARSSVRGCKQAAQGRENGLCEVKFPVRESDRSHEGFTALLRMTYSAFP</sequence>
<gene>
    <name evidence="2" type="ORF">SAMN05421693_13518</name>
</gene>
<dbReference type="STRING" id="867345.SAMN05421693_13518"/>
<evidence type="ECO:0000313" key="2">
    <source>
        <dbReference type="EMBL" id="SEQ47995.1"/>
    </source>
</evidence>
<feature type="domain" description="Transposase IS4-like" evidence="1">
    <location>
        <begin position="11"/>
        <end position="133"/>
    </location>
</feature>
<dbReference type="EMBL" id="FOFO01000035">
    <property type="protein sequence ID" value="SEQ47995.1"/>
    <property type="molecule type" value="Genomic_DNA"/>
</dbReference>
<protein>
    <submittedName>
        <fullName evidence="2">Transposase DDE domain-containing protein</fullName>
    </submittedName>
</protein>
<name>A0A1H9GCV7_9GAMM</name>
<reference evidence="2 3" key="1">
    <citation type="submission" date="2016-10" db="EMBL/GenBank/DDBJ databases">
        <authorList>
            <person name="de Groot N.N."/>
        </authorList>
    </citation>
    <scope>NUCLEOTIDE SEQUENCE [LARGE SCALE GENOMIC DNA]</scope>
    <source>
        <strain evidence="2 3">B7-7</strain>
    </source>
</reference>
<evidence type="ECO:0000259" key="1">
    <source>
        <dbReference type="Pfam" id="PF01609"/>
    </source>
</evidence>
<dbReference type="OrthoDB" id="5753015at2"/>
<dbReference type="RefSeq" id="WP_162273545.1">
    <property type="nucleotide sequence ID" value="NZ_FOFO01000035.1"/>
</dbReference>